<evidence type="ECO:0000256" key="2">
    <source>
        <dbReference type="ARBA" id="ARBA00022692"/>
    </source>
</evidence>
<feature type="transmembrane region" description="Helical" evidence="5">
    <location>
        <begin position="394"/>
        <end position="411"/>
    </location>
</feature>
<dbReference type="GO" id="GO:0016020">
    <property type="term" value="C:membrane"/>
    <property type="evidence" value="ECO:0007669"/>
    <property type="project" value="UniProtKB-SubCell"/>
</dbReference>
<dbReference type="STRING" id="103827.A0A0N5CV68"/>
<organism evidence="8">
    <name type="scientific">Thelazia callipaeda</name>
    <name type="common">Oriental eyeworm</name>
    <name type="synonym">Parasitic nematode</name>
    <dbReference type="NCBI Taxonomy" id="103827"/>
    <lineage>
        <taxon>Eukaryota</taxon>
        <taxon>Metazoa</taxon>
        <taxon>Ecdysozoa</taxon>
        <taxon>Nematoda</taxon>
        <taxon>Chromadorea</taxon>
        <taxon>Rhabditida</taxon>
        <taxon>Spirurina</taxon>
        <taxon>Spiruromorpha</taxon>
        <taxon>Thelazioidea</taxon>
        <taxon>Thelaziidae</taxon>
        <taxon>Thelazia</taxon>
    </lineage>
</organism>
<dbReference type="PANTHER" id="PTHR11662">
    <property type="entry name" value="SOLUTE CARRIER FAMILY 17"/>
    <property type="match status" value="1"/>
</dbReference>
<evidence type="ECO:0000256" key="1">
    <source>
        <dbReference type="ARBA" id="ARBA00004141"/>
    </source>
</evidence>
<evidence type="ECO:0000313" key="7">
    <source>
        <dbReference type="Proteomes" id="UP000276776"/>
    </source>
</evidence>
<dbReference type="FunFam" id="1.20.1250.20:FF:000532">
    <property type="entry name" value="SLC (SoLute Carrier) homolog"/>
    <property type="match status" value="1"/>
</dbReference>
<dbReference type="InterPro" id="IPR050382">
    <property type="entry name" value="MFS_Na/Anion_cotransporter"/>
</dbReference>
<reference evidence="8" key="1">
    <citation type="submission" date="2017-02" db="UniProtKB">
        <authorList>
            <consortium name="WormBaseParasite"/>
        </authorList>
    </citation>
    <scope>IDENTIFICATION</scope>
</reference>
<accession>A0A0N5CV68</accession>
<proteinExistence type="predicted"/>
<sequence length="679" mass="73760">MSSSAKSSGDHNYHVSLRKGTLCAVSVDNLLDKSLSKEDIDEKTDADALAITNIDVAGSYSTLASHKTESPASNDVTDDKIACVEPKNDLVKTNKDNAHFPHLSVPDNKAAPKKILTGTKSDACLLTSTFKYYGRSLSKSDLIELKRTVVKSDFKPVQDPLSASKLRKNYSVDCHPAHTPPIFEIGDMDFYKFYQKSSRSGCESVIDSDGGDSSKPSVLFPSVRLLVAALLCCCFIALSVSTSNMAVALICMTSCPVRGYKGDLHWRSEEEGAILAAQNVGSLLMVVTGLWADRINGKWMVGGSLLLCTVANVALPMMAYENVWYAVVARLAIGAADACLTPATNSLITRWFPQSERSAALGIVTGGRQIGTLFILPTAGYLCTRRDIMKGWPAIFYLSGLISILVALFWIPMGADKPSKQYCISRKEQLFIENRIACESIGKRTAPRHTPWSAIIRSSPLWAGVFALVCHEYPLVIMLQFLPNYMRDVLHFSPAKNGIVSAIPIACLFLSKTFSSSFSTWLIKHSDWSKTNICKMFNGIASAGLSVCVFTVPQFDRERSFLATVALCGAMLFAGLHTPGVQTALVQLAPPYSGVITGISFFVVAWFGIGNKLLTKFIVQQGTSAEWAKVFYVSGTVAALPVIIFTIWGSSDRQWWSAPSSKASVHSLNTQTTSSSNCG</sequence>
<reference evidence="6 7" key="2">
    <citation type="submission" date="2018-11" db="EMBL/GenBank/DDBJ databases">
        <authorList>
            <consortium name="Pathogen Informatics"/>
        </authorList>
    </citation>
    <scope>NUCLEOTIDE SEQUENCE [LARGE SCALE GENOMIC DNA]</scope>
</reference>
<keyword evidence="4 5" id="KW-0472">Membrane</keyword>
<evidence type="ECO:0000256" key="4">
    <source>
        <dbReference type="ARBA" id="ARBA00023136"/>
    </source>
</evidence>
<gene>
    <name evidence="6" type="ORF">TCLT_LOCUS4183</name>
</gene>
<dbReference type="InterPro" id="IPR011701">
    <property type="entry name" value="MFS"/>
</dbReference>
<dbReference type="PANTHER" id="PTHR11662:SF53">
    <property type="entry name" value="MAJOR FACILITATOR SUPERFAMILY (MFS) PROFILE DOMAIN-CONTAINING PROTEIN"/>
    <property type="match status" value="1"/>
</dbReference>
<evidence type="ECO:0000256" key="5">
    <source>
        <dbReference type="SAM" id="Phobius"/>
    </source>
</evidence>
<comment type="subcellular location">
    <subcellularLocation>
        <location evidence="1">Membrane</location>
        <topology evidence="1">Multi-pass membrane protein</topology>
    </subcellularLocation>
</comment>
<dbReference type="SUPFAM" id="SSF103473">
    <property type="entry name" value="MFS general substrate transporter"/>
    <property type="match status" value="1"/>
</dbReference>
<feature type="transmembrane region" description="Helical" evidence="5">
    <location>
        <begin position="592"/>
        <end position="610"/>
    </location>
</feature>
<feature type="transmembrane region" description="Helical" evidence="5">
    <location>
        <begin position="461"/>
        <end position="482"/>
    </location>
</feature>
<feature type="transmembrane region" description="Helical" evidence="5">
    <location>
        <begin position="561"/>
        <end position="580"/>
    </location>
</feature>
<dbReference type="AlphaFoldDB" id="A0A0N5CV68"/>
<dbReference type="OMA" id="GELEWHS"/>
<dbReference type="Gene3D" id="1.20.1250.20">
    <property type="entry name" value="MFS general substrate transporter like domains"/>
    <property type="match status" value="2"/>
</dbReference>
<evidence type="ECO:0000313" key="8">
    <source>
        <dbReference type="WBParaSite" id="TCLT_0000419401-mRNA-1"/>
    </source>
</evidence>
<dbReference type="WBParaSite" id="TCLT_0000419401-mRNA-1">
    <property type="protein sequence ID" value="TCLT_0000419401-mRNA-1"/>
    <property type="gene ID" value="TCLT_0000419401"/>
</dbReference>
<dbReference type="Pfam" id="PF07690">
    <property type="entry name" value="MFS_1"/>
    <property type="match status" value="1"/>
</dbReference>
<keyword evidence="2 5" id="KW-0812">Transmembrane</keyword>
<keyword evidence="3 5" id="KW-1133">Transmembrane helix</keyword>
<dbReference type="InterPro" id="IPR036259">
    <property type="entry name" value="MFS_trans_sf"/>
</dbReference>
<dbReference type="EMBL" id="UYYF01004279">
    <property type="protein sequence ID" value="VDN01255.1"/>
    <property type="molecule type" value="Genomic_DNA"/>
</dbReference>
<name>A0A0N5CV68_THECL</name>
<feature type="transmembrane region" description="Helical" evidence="5">
    <location>
        <begin position="225"/>
        <end position="252"/>
    </location>
</feature>
<protein>
    <submittedName>
        <fullName evidence="8">MFS domain-containing protein</fullName>
    </submittedName>
</protein>
<feature type="transmembrane region" description="Helical" evidence="5">
    <location>
        <begin position="630"/>
        <end position="648"/>
    </location>
</feature>
<dbReference type="GO" id="GO:0006820">
    <property type="term" value="P:monoatomic anion transport"/>
    <property type="evidence" value="ECO:0007669"/>
    <property type="project" value="TreeGrafter"/>
</dbReference>
<dbReference type="GO" id="GO:0022857">
    <property type="term" value="F:transmembrane transporter activity"/>
    <property type="evidence" value="ECO:0007669"/>
    <property type="project" value="InterPro"/>
</dbReference>
<evidence type="ECO:0000256" key="3">
    <source>
        <dbReference type="ARBA" id="ARBA00022989"/>
    </source>
</evidence>
<keyword evidence="7" id="KW-1185">Reference proteome</keyword>
<dbReference type="OrthoDB" id="2985014at2759"/>
<dbReference type="Proteomes" id="UP000276776">
    <property type="component" value="Unassembled WGS sequence"/>
</dbReference>
<evidence type="ECO:0000313" key="6">
    <source>
        <dbReference type="EMBL" id="VDN01255.1"/>
    </source>
</evidence>